<dbReference type="KEGG" id="dpx:DAPPUDRAFT_65522"/>
<dbReference type="EMBL" id="GL732747">
    <property type="protein sequence ID" value="EFX65373.1"/>
    <property type="molecule type" value="Genomic_DNA"/>
</dbReference>
<dbReference type="CDD" id="cd00096">
    <property type="entry name" value="Ig"/>
    <property type="match status" value="1"/>
</dbReference>
<feature type="non-terminal residue" evidence="10">
    <location>
        <position position="1"/>
    </location>
</feature>
<keyword evidence="8" id="KW-0393">Immunoglobulin domain</keyword>
<dbReference type="InterPro" id="IPR013098">
    <property type="entry name" value="Ig_I-set"/>
</dbReference>
<dbReference type="Pfam" id="PF07679">
    <property type="entry name" value="I-set"/>
    <property type="match status" value="1"/>
</dbReference>
<keyword evidence="3" id="KW-0732">Signal</keyword>
<dbReference type="SMART" id="SM00409">
    <property type="entry name" value="IG"/>
    <property type="match status" value="3"/>
</dbReference>
<keyword evidence="2" id="KW-1003">Cell membrane</keyword>
<dbReference type="GO" id="GO:0005886">
    <property type="term" value="C:plasma membrane"/>
    <property type="evidence" value="ECO:0007669"/>
    <property type="project" value="UniProtKB-SubCell"/>
</dbReference>
<dbReference type="InterPro" id="IPR036179">
    <property type="entry name" value="Ig-like_dom_sf"/>
</dbReference>
<reference evidence="10 11" key="1">
    <citation type="journal article" date="2011" name="Science">
        <title>The ecoresponsive genome of Daphnia pulex.</title>
        <authorList>
            <person name="Colbourne J.K."/>
            <person name="Pfrender M.E."/>
            <person name="Gilbert D."/>
            <person name="Thomas W.K."/>
            <person name="Tucker A."/>
            <person name="Oakley T.H."/>
            <person name="Tokishita S."/>
            <person name="Aerts A."/>
            <person name="Arnold G.J."/>
            <person name="Basu M.K."/>
            <person name="Bauer D.J."/>
            <person name="Caceres C.E."/>
            <person name="Carmel L."/>
            <person name="Casola C."/>
            <person name="Choi J.H."/>
            <person name="Detter J.C."/>
            <person name="Dong Q."/>
            <person name="Dusheyko S."/>
            <person name="Eads B.D."/>
            <person name="Frohlich T."/>
            <person name="Geiler-Samerotte K.A."/>
            <person name="Gerlach D."/>
            <person name="Hatcher P."/>
            <person name="Jogdeo S."/>
            <person name="Krijgsveld J."/>
            <person name="Kriventseva E.V."/>
            <person name="Kultz D."/>
            <person name="Laforsch C."/>
            <person name="Lindquist E."/>
            <person name="Lopez J."/>
            <person name="Manak J.R."/>
            <person name="Muller J."/>
            <person name="Pangilinan J."/>
            <person name="Patwardhan R.P."/>
            <person name="Pitluck S."/>
            <person name="Pritham E.J."/>
            <person name="Rechtsteiner A."/>
            <person name="Rho M."/>
            <person name="Rogozin I.B."/>
            <person name="Sakarya O."/>
            <person name="Salamov A."/>
            <person name="Schaack S."/>
            <person name="Shapiro H."/>
            <person name="Shiga Y."/>
            <person name="Skalitzky C."/>
            <person name="Smith Z."/>
            <person name="Souvorov A."/>
            <person name="Sung W."/>
            <person name="Tang Z."/>
            <person name="Tsuchiya D."/>
            <person name="Tu H."/>
            <person name="Vos H."/>
            <person name="Wang M."/>
            <person name="Wolf Y.I."/>
            <person name="Yamagata H."/>
            <person name="Yamada T."/>
            <person name="Ye Y."/>
            <person name="Shaw J.R."/>
            <person name="Andrews J."/>
            <person name="Crease T.J."/>
            <person name="Tang H."/>
            <person name="Lucas S.M."/>
            <person name="Robertson H.M."/>
            <person name="Bork P."/>
            <person name="Koonin E.V."/>
            <person name="Zdobnov E.M."/>
            <person name="Grigoriev I.V."/>
            <person name="Lynch M."/>
            <person name="Boore J.L."/>
        </authorList>
    </citation>
    <scope>NUCLEOTIDE SEQUENCE [LARGE SCALE GENOMIC DNA]</scope>
</reference>
<dbReference type="eggNOG" id="KOG3510">
    <property type="taxonomic scope" value="Eukaryota"/>
</dbReference>
<evidence type="ECO:0000256" key="7">
    <source>
        <dbReference type="ARBA" id="ARBA00023180"/>
    </source>
</evidence>
<evidence type="ECO:0000256" key="3">
    <source>
        <dbReference type="ARBA" id="ARBA00022729"/>
    </source>
</evidence>
<evidence type="ECO:0000313" key="10">
    <source>
        <dbReference type="EMBL" id="EFX65373.1"/>
    </source>
</evidence>
<evidence type="ECO:0000256" key="2">
    <source>
        <dbReference type="ARBA" id="ARBA00022475"/>
    </source>
</evidence>
<comment type="subcellular location">
    <subcellularLocation>
        <location evidence="1">Cell membrane</location>
    </subcellularLocation>
</comment>
<keyword evidence="11" id="KW-1185">Reference proteome</keyword>
<dbReference type="SMART" id="SM00408">
    <property type="entry name" value="IGc2"/>
    <property type="match status" value="3"/>
</dbReference>
<evidence type="ECO:0000256" key="8">
    <source>
        <dbReference type="ARBA" id="ARBA00023319"/>
    </source>
</evidence>
<dbReference type="Pfam" id="PF00047">
    <property type="entry name" value="ig"/>
    <property type="match status" value="1"/>
</dbReference>
<dbReference type="PROSITE" id="PS50835">
    <property type="entry name" value="IG_LIKE"/>
    <property type="match status" value="3"/>
</dbReference>
<dbReference type="OrthoDB" id="10012075at2759"/>
<dbReference type="AlphaFoldDB" id="E9HSA5"/>
<dbReference type="InterPro" id="IPR051170">
    <property type="entry name" value="Neural/epithelial_adhesion"/>
</dbReference>
<dbReference type="OMA" id="HITIVTH"/>
<gene>
    <name evidence="10" type="ORF">DAPPUDRAFT_65522</name>
</gene>
<dbReference type="STRING" id="6669.E9HSA5"/>
<name>E9HSA5_DAPPU</name>
<dbReference type="SUPFAM" id="SSF48726">
    <property type="entry name" value="Immunoglobulin"/>
    <property type="match status" value="3"/>
</dbReference>
<evidence type="ECO:0000259" key="9">
    <source>
        <dbReference type="PROSITE" id="PS50835"/>
    </source>
</evidence>
<dbReference type="InterPro" id="IPR003599">
    <property type="entry name" value="Ig_sub"/>
</dbReference>
<evidence type="ECO:0000256" key="5">
    <source>
        <dbReference type="ARBA" id="ARBA00023136"/>
    </source>
</evidence>
<keyword evidence="6" id="KW-1015">Disulfide bond</keyword>
<dbReference type="Proteomes" id="UP000000305">
    <property type="component" value="Unassembled WGS sequence"/>
</dbReference>
<dbReference type="InterPro" id="IPR007110">
    <property type="entry name" value="Ig-like_dom"/>
</dbReference>
<keyword evidence="7" id="KW-0325">Glycoprotein</keyword>
<dbReference type="PhylomeDB" id="E9HSA5"/>
<feature type="domain" description="Ig-like" evidence="9">
    <location>
        <begin position="2"/>
        <end position="100"/>
    </location>
</feature>
<dbReference type="InterPro" id="IPR013783">
    <property type="entry name" value="Ig-like_fold"/>
</dbReference>
<dbReference type="FunFam" id="2.60.40.10:FF:000328">
    <property type="entry name" value="CLUMA_CG000981, isoform A"/>
    <property type="match status" value="1"/>
</dbReference>
<feature type="domain" description="Ig-like" evidence="9">
    <location>
        <begin position="199"/>
        <end position="289"/>
    </location>
</feature>
<sequence>EPEFIDQIGNVTIAQGRDAILSCSVAHLNDYTVGWVKVDTKAIQATGRRVVTLNTRVSVENIPGSPVWKLIIKSAQPDDAGYYMAQINTDPMKSQMAYLSVMEPPNIDDEATPSIRQIRENESVDLHCQASGQPMPNITWKREDGTNISHGLIFAHNSGYGRFCIASTGRSSMGTYLCIASNGVLPAVSKRIQLVVLFPTTIRAEKPLVGAPAGVNGVGLECFVEASPMTHHLFWYKGNYSLGSTQRYSLTVQKINIYTIKMTLAILNLREEDAGLYRCQAGKSEATIRLYST</sequence>
<dbReference type="PANTHER" id="PTHR12231">
    <property type="entry name" value="CTX-RELATED TYPE I TRANSMEMBRANE PROTEIN"/>
    <property type="match status" value="1"/>
</dbReference>
<dbReference type="InParanoid" id="E9HSA5"/>
<evidence type="ECO:0000256" key="6">
    <source>
        <dbReference type="ARBA" id="ARBA00023157"/>
    </source>
</evidence>
<keyword evidence="5" id="KW-0472">Membrane</keyword>
<dbReference type="InterPro" id="IPR013151">
    <property type="entry name" value="Immunoglobulin_dom"/>
</dbReference>
<accession>E9HSA5</accession>
<dbReference type="HOGENOM" id="CLU_027228_1_0_1"/>
<organism evidence="10 11">
    <name type="scientific">Daphnia pulex</name>
    <name type="common">Water flea</name>
    <dbReference type="NCBI Taxonomy" id="6669"/>
    <lineage>
        <taxon>Eukaryota</taxon>
        <taxon>Metazoa</taxon>
        <taxon>Ecdysozoa</taxon>
        <taxon>Arthropoda</taxon>
        <taxon>Crustacea</taxon>
        <taxon>Branchiopoda</taxon>
        <taxon>Diplostraca</taxon>
        <taxon>Cladocera</taxon>
        <taxon>Anomopoda</taxon>
        <taxon>Daphniidae</taxon>
        <taxon>Daphnia</taxon>
    </lineage>
</organism>
<feature type="domain" description="Ig-like" evidence="9">
    <location>
        <begin position="105"/>
        <end position="193"/>
    </location>
</feature>
<proteinExistence type="predicted"/>
<evidence type="ECO:0000256" key="1">
    <source>
        <dbReference type="ARBA" id="ARBA00004236"/>
    </source>
</evidence>
<evidence type="ECO:0000256" key="4">
    <source>
        <dbReference type="ARBA" id="ARBA00022737"/>
    </source>
</evidence>
<protein>
    <recommendedName>
        <fullName evidence="9">Ig-like domain-containing protein</fullName>
    </recommendedName>
</protein>
<dbReference type="Pfam" id="PF13927">
    <property type="entry name" value="Ig_3"/>
    <property type="match status" value="1"/>
</dbReference>
<evidence type="ECO:0000313" key="11">
    <source>
        <dbReference type="Proteomes" id="UP000000305"/>
    </source>
</evidence>
<dbReference type="InterPro" id="IPR003598">
    <property type="entry name" value="Ig_sub2"/>
</dbReference>
<keyword evidence="4" id="KW-0677">Repeat</keyword>
<dbReference type="Gene3D" id="2.60.40.10">
    <property type="entry name" value="Immunoglobulins"/>
    <property type="match status" value="3"/>
</dbReference>
<dbReference type="PANTHER" id="PTHR12231:SF87">
    <property type="entry name" value="DPR-INTERACTING PROTEIN BETA, ISOFORM C"/>
    <property type="match status" value="1"/>
</dbReference>
<dbReference type="GO" id="GO:0043005">
    <property type="term" value="C:neuron projection"/>
    <property type="evidence" value="ECO:0000318"/>
    <property type="project" value="GO_Central"/>
</dbReference>